<keyword evidence="7" id="KW-0560">Oxidoreductase</keyword>
<proteinExistence type="inferred from homology"/>
<dbReference type="Gene3D" id="3.50.50.60">
    <property type="entry name" value="FAD/NAD(P)-binding domain"/>
    <property type="match status" value="1"/>
</dbReference>
<keyword evidence="6" id="KW-0521">NADP</keyword>
<name>A0A3A8EV25_9GAMM</name>
<comment type="cofactor">
    <cofactor evidence="1">
        <name>FAD</name>
        <dbReference type="ChEBI" id="CHEBI:57692"/>
    </cofactor>
</comment>
<evidence type="ECO:0000256" key="5">
    <source>
        <dbReference type="ARBA" id="ARBA00022827"/>
    </source>
</evidence>
<dbReference type="GO" id="GO:0004497">
    <property type="term" value="F:monooxygenase activity"/>
    <property type="evidence" value="ECO:0007669"/>
    <property type="project" value="UniProtKB-KW"/>
</dbReference>
<dbReference type="OrthoDB" id="7527071at2"/>
<evidence type="ECO:0000313" key="10">
    <source>
        <dbReference type="Proteomes" id="UP000280405"/>
    </source>
</evidence>
<gene>
    <name evidence="9" type="ORF">D7V20_06820</name>
</gene>
<organism evidence="9 10">
    <name type="scientific">Acinetobacter rongchengensis</name>
    <dbReference type="NCBI Taxonomy" id="2419601"/>
    <lineage>
        <taxon>Bacteria</taxon>
        <taxon>Pseudomonadati</taxon>
        <taxon>Pseudomonadota</taxon>
        <taxon>Gammaproteobacteria</taxon>
        <taxon>Moraxellales</taxon>
        <taxon>Moraxellaceae</taxon>
        <taxon>Acinetobacter</taxon>
    </lineage>
</organism>
<dbReference type="PANTHER" id="PTHR42802:SF1">
    <property type="entry name" value="L-ORNITHINE N(5)-MONOOXYGENASE"/>
    <property type="match status" value="1"/>
</dbReference>
<dbReference type="AlphaFoldDB" id="A0A3A8EV25"/>
<comment type="caution">
    <text evidence="9">The sequence shown here is derived from an EMBL/GenBank/DDBJ whole genome shotgun (WGS) entry which is preliminary data.</text>
</comment>
<feature type="region of interest" description="Disordered" evidence="8">
    <location>
        <begin position="466"/>
        <end position="490"/>
    </location>
</feature>
<dbReference type="SUPFAM" id="SSF51905">
    <property type="entry name" value="FAD/NAD(P)-binding domain"/>
    <property type="match status" value="2"/>
</dbReference>
<keyword evidence="4" id="KW-0285">Flavoprotein</keyword>
<evidence type="ECO:0000256" key="4">
    <source>
        <dbReference type="ARBA" id="ARBA00022630"/>
    </source>
</evidence>
<evidence type="ECO:0000313" key="9">
    <source>
        <dbReference type="EMBL" id="RKG38712.1"/>
    </source>
</evidence>
<evidence type="ECO:0000256" key="3">
    <source>
        <dbReference type="ARBA" id="ARBA00007588"/>
    </source>
</evidence>
<accession>A0A3A8EV25</accession>
<dbReference type="Proteomes" id="UP000280405">
    <property type="component" value="Unassembled WGS sequence"/>
</dbReference>
<dbReference type="EMBL" id="RAXT01000009">
    <property type="protein sequence ID" value="RKG38712.1"/>
    <property type="molecule type" value="Genomic_DNA"/>
</dbReference>
<feature type="compositionally biased region" description="Low complexity" evidence="8">
    <location>
        <begin position="471"/>
        <end position="486"/>
    </location>
</feature>
<keyword evidence="5" id="KW-0274">FAD</keyword>
<keyword evidence="9" id="KW-0503">Monooxygenase</keyword>
<dbReference type="InterPro" id="IPR025700">
    <property type="entry name" value="Lys/Orn_oxygenase"/>
</dbReference>
<evidence type="ECO:0000256" key="8">
    <source>
        <dbReference type="SAM" id="MobiDB-lite"/>
    </source>
</evidence>
<evidence type="ECO:0000256" key="7">
    <source>
        <dbReference type="ARBA" id="ARBA00023002"/>
    </source>
</evidence>
<sequence length="502" mass="57703">MLDFIGIGLGPFNLSLASLLHNKTALNYAFFEQKAQFDWHAGMQLPNTVLQVPFMADLVSMVDPTSPFSFLNYLRHQQRLYKFYFLEQPHIPRCEYNHYCQWVAEQLDCIEYQSRVLMIEPQSVGFKVHVESQGIQQSYLCRHLLIGSGNVPYLPECLAKVQQQLPQKCLHSAQYMTHADTDLHGDVVVIGSGQSAAEIFIDLFDEQQNTANHLFDLHWFTRSQGFFPMEYAPLGLEHFSPDYAQHFYDLPAEKKQQQLQQQALLYKGISAKTIREIYQKLYHRSIAGQSLQTHLHSQCDLQNAEILDTQKIRLHFQHRATAQSFHLDCDFLVAATGYFTPDFGFMQLLKPYIEFDHKQRWQITEDYRVVHHLNGHIFVQNQEMHSHGVGTPDLGLGAYRAATIINQLAERQIYDLGQQAQTFQNFNLTQNPKICLANHDTDSEQCSCKQKISKNLSTLKHADIKNTQQNTGTAHSTTHSTSRGASIRTQTVTVHPTYEKLI</sequence>
<reference evidence="9 10" key="1">
    <citation type="submission" date="2018-09" db="EMBL/GenBank/DDBJ databases">
        <title>The draft genome of Acinetobacter spp. strains.</title>
        <authorList>
            <person name="Qin J."/>
            <person name="Feng Y."/>
            <person name="Zong Z."/>
        </authorList>
    </citation>
    <scope>NUCLEOTIDE SEQUENCE [LARGE SCALE GENOMIC DNA]</scope>
    <source>
        <strain evidence="9 10">WCHAc060115</strain>
    </source>
</reference>
<dbReference type="PANTHER" id="PTHR42802">
    <property type="entry name" value="MONOOXYGENASE"/>
    <property type="match status" value="1"/>
</dbReference>
<comment type="pathway">
    <text evidence="2">Siderophore biosynthesis.</text>
</comment>
<evidence type="ECO:0000256" key="1">
    <source>
        <dbReference type="ARBA" id="ARBA00001974"/>
    </source>
</evidence>
<evidence type="ECO:0000256" key="2">
    <source>
        <dbReference type="ARBA" id="ARBA00004924"/>
    </source>
</evidence>
<protein>
    <submittedName>
        <fullName evidence="9">Ornithine monooxygenase</fullName>
    </submittedName>
</protein>
<dbReference type="Pfam" id="PF13434">
    <property type="entry name" value="Lys_Orn_oxgnase"/>
    <property type="match status" value="1"/>
</dbReference>
<dbReference type="RefSeq" id="WP_120383561.1">
    <property type="nucleotide sequence ID" value="NZ_RAXT01000009.1"/>
</dbReference>
<dbReference type="InterPro" id="IPR036188">
    <property type="entry name" value="FAD/NAD-bd_sf"/>
</dbReference>
<comment type="similarity">
    <text evidence="3">Belongs to the lysine N(6)-hydroxylase/L-ornithine N(5)-oxygenase family.</text>
</comment>
<evidence type="ECO:0000256" key="6">
    <source>
        <dbReference type="ARBA" id="ARBA00022857"/>
    </source>
</evidence>
<keyword evidence="10" id="KW-1185">Reference proteome</keyword>